<accession>A0A371HMX5</accession>
<reference evidence="1" key="1">
    <citation type="submission" date="2018-05" db="EMBL/GenBank/DDBJ databases">
        <title>Draft genome of Mucuna pruriens seed.</title>
        <authorList>
            <person name="Nnadi N.E."/>
            <person name="Vos R."/>
            <person name="Hasami M.H."/>
            <person name="Devisetty U.K."/>
            <person name="Aguiy J.C."/>
        </authorList>
    </citation>
    <scope>NUCLEOTIDE SEQUENCE [LARGE SCALE GENOMIC DNA]</scope>
    <source>
        <strain evidence="1">JCA_2017</strain>
    </source>
</reference>
<evidence type="ECO:0000313" key="2">
    <source>
        <dbReference type="Proteomes" id="UP000257109"/>
    </source>
</evidence>
<dbReference type="EMBL" id="QJKJ01002141">
    <property type="protein sequence ID" value="RDY04140.1"/>
    <property type="molecule type" value="Genomic_DNA"/>
</dbReference>
<comment type="caution">
    <text evidence="1">The sequence shown here is derived from an EMBL/GenBank/DDBJ whole genome shotgun (WGS) entry which is preliminary data.</text>
</comment>
<organism evidence="1 2">
    <name type="scientific">Mucuna pruriens</name>
    <name type="common">Velvet bean</name>
    <name type="synonym">Dolichos pruriens</name>
    <dbReference type="NCBI Taxonomy" id="157652"/>
    <lineage>
        <taxon>Eukaryota</taxon>
        <taxon>Viridiplantae</taxon>
        <taxon>Streptophyta</taxon>
        <taxon>Embryophyta</taxon>
        <taxon>Tracheophyta</taxon>
        <taxon>Spermatophyta</taxon>
        <taxon>Magnoliopsida</taxon>
        <taxon>eudicotyledons</taxon>
        <taxon>Gunneridae</taxon>
        <taxon>Pentapetalae</taxon>
        <taxon>rosids</taxon>
        <taxon>fabids</taxon>
        <taxon>Fabales</taxon>
        <taxon>Fabaceae</taxon>
        <taxon>Papilionoideae</taxon>
        <taxon>50 kb inversion clade</taxon>
        <taxon>NPAAA clade</taxon>
        <taxon>indigoferoid/millettioid clade</taxon>
        <taxon>Phaseoleae</taxon>
        <taxon>Mucuna</taxon>
    </lineage>
</organism>
<protein>
    <submittedName>
        <fullName evidence="1">Uncharacterized protein</fullName>
    </submittedName>
</protein>
<sequence>MLRKCPHHDFPKGINTTCRGMIKKESLNETYVIIKDMTSNTYHYSLSDRHVTRRPAKLH</sequence>
<evidence type="ECO:0000313" key="1">
    <source>
        <dbReference type="EMBL" id="RDY04140.1"/>
    </source>
</evidence>
<gene>
    <name evidence="1" type="ORF">CR513_12192</name>
</gene>
<proteinExistence type="predicted"/>
<dbReference type="Proteomes" id="UP000257109">
    <property type="component" value="Unassembled WGS sequence"/>
</dbReference>
<feature type="non-terminal residue" evidence="1">
    <location>
        <position position="1"/>
    </location>
</feature>
<name>A0A371HMX5_MUCPR</name>
<dbReference type="AlphaFoldDB" id="A0A371HMX5"/>
<keyword evidence="2" id="KW-1185">Reference proteome</keyword>